<dbReference type="GO" id="GO:0016787">
    <property type="term" value="F:hydrolase activity"/>
    <property type="evidence" value="ECO:0007669"/>
    <property type="project" value="UniProtKB-KW"/>
</dbReference>
<dbReference type="EMBL" id="JALN02000001">
    <property type="protein sequence ID" value="KDF00714.1"/>
    <property type="molecule type" value="Genomic_DNA"/>
</dbReference>
<proteinExistence type="predicted"/>
<dbReference type="eggNOG" id="COG2267">
    <property type="taxonomic scope" value="Bacteria"/>
</dbReference>
<dbReference type="RefSeq" id="WP_036343394.1">
    <property type="nucleotide sequence ID" value="NZ_JALN02000001.1"/>
</dbReference>
<name>A0A064CPR1_9MYCO</name>
<dbReference type="Gene3D" id="3.40.50.1820">
    <property type="entry name" value="alpha/beta hydrolase"/>
    <property type="match status" value="1"/>
</dbReference>
<gene>
    <name evidence="2" type="ORF">Y900_017650</name>
</gene>
<evidence type="ECO:0000313" key="3">
    <source>
        <dbReference type="Proteomes" id="UP000022835"/>
    </source>
</evidence>
<dbReference type="Pfam" id="PF12697">
    <property type="entry name" value="Abhydrolase_6"/>
    <property type="match status" value="1"/>
</dbReference>
<dbReference type="InterPro" id="IPR029058">
    <property type="entry name" value="AB_hydrolase_fold"/>
</dbReference>
<accession>A0A064CPR1</accession>
<evidence type="ECO:0000259" key="1">
    <source>
        <dbReference type="Pfam" id="PF12697"/>
    </source>
</evidence>
<sequence>MLEVIDKGGATATRSTPLLFVHGAFHGAWCWDDHFLDYFAERGYHALALNLRGHGASPSAVPINSCGVLDYVQDVKTVADRLPVPPVVIGHSMGGFVVQKYLAVHDAPAAVLVASAPPTGIAPATVRVAWRHRRQSVRTRSFSRPLDFFAAQGVSRATFYHSATPDEIVIACTSRLSAESARVLYRDLLYRHLARPKRVRAPVLVLGAELDGFFTPKEVAATARAYRTEPVMFPGMGHNMMLEHGWESVADRIDRWLTATLR</sequence>
<dbReference type="PANTHER" id="PTHR43194">
    <property type="entry name" value="HYDROLASE ALPHA/BETA FOLD FAMILY"/>
    <property type="match status" value="1"/>
</dbReference>
<dbReference type="Proteomes" id="UP000022835">
    <property type="component" value="Unassembled WGS sequence"/>
</dbReference>
<dbReference type="InterPro" id="IPR050228">
    <property type="entry name" value="Carboxylesterase_BioH"/>
</dbReference>
<evidence type="ECO:0000313" key="2">
    <source>
        <dbReference type="EMBL" id="KDF00714.1"/>
    </source>
</evidence>
<organism evidence="2 3">
    <name type="scientific">Mycolicibacterium aromaticivorans JS19b1 = JCM 16368</name>
    <dbReference type="NCBI Taxonomy" id="1440774"/>
    <lineage>
        <taxon>Bacteria</taxon>
        <taxon>Bacillati</taxon>
        <taxon>Actinomycetota</taxon>
        <taxon>Actinomycetes</taxon>
        <taxon>Mycobacteriales</taxon>
        <taxon>Mycobacteriaceae</taxon>
        <taxon>Mycolicibacterium</taxon>
    </lineage>
</organism>
<dbReference type="AlphaFoldDB" id="A0A064CPR1"/>
<dbReference type="InterPro" id="IPR000073">
    <property type="entry name" value="AB_hydrolase_1"/>
</dbReference>
<dbReference type="STRING" id="1440774.Y900_017650"/>
<comment type="caution">
    <text evidence="2">The sequence shown here is derived from an EMBL/GenBank/DDBJ whole genome shotgun (WGS) entry which is preliminary data.</text>
</comment>
<dbReference type="SUPFAM" id="SSF53474">
    <property type="entry name" value="alpha/beta-Hydrolases"/>
    <property type="match status" value="1"/>
</dbReference>
<keyword evidence="2" id="KW-0378">Hydrolase</keyword>
<feature type="domain" description="AB hydrolase-1" evidence="1">
    <location>
        <begin position="18"/>
        <end position="251"/>
    </location>
</feature>
<protein>
    <submittedName>
        <fullName evidence="2">Alpha/beta hydrolase</fullName>
    </submittedName>
</protein>
<dbReference type="OrthoDB" id="9773549at2"/>
<dbReference type="PANTHER" id="PTHR43194:SF2">
    <property type="entry name" value="PEROXISOMAL MEMBRANE PROTEIN LPX1"/>
    <property type="match status" value="1"/>
</dbReference>
<reference evidence="2" key="1">
    <citation type="submission" date="2014-05" db="EMBL/GenBank/DDBJ databases">
        <title>Genome sequence of Mycobacterium aromaticivorans strain JS19b1T (= DSM 45407T).</title>
        <authorList>
            <person name="Kwak Y."/>
            <person name="Park G.-S."/>
            <person name="Li Q.X."/>
            <person name="Lee S.-E."/>
            <person name="Shin J.-H."/>
        </authorList>
    </citation>
    <scope>NUCLEOTIDE SEQUENCE [LARGE SCALE GENOMIC DNA]</scope>
    <source>
        <strain evidence="2">JS19b1</strain>
    </source>
</reference>
<keyword evidence="3" id="KW-1185">Reference proteome</keyword>